<protein>
    <recommendedName>
        <fullName evidence="3">Very-long-chain 3-oxoacyl-CoA synthase</fullName>
    </recommendedName>
</protein>
<dbReference type="EMBL" id="OB792658">
    <property type="protein sequence ID" value="CAD7423250.1"/>
    <property type="molecule type" value="Genomic_DNA"/>
</dbReference>
<feature type="transmembrane region" description="Helical" evidence="1">
    <location>
        <begin position="33"/>
        <end position="52"/>
    </location>
</feature>
<organism evidence="2">
    <name type="scientific">Timema monikensis</name>
    <dbReference type="NCBI Taxonomy" id="170555"/>
    <lineage>
        <taxon>Eukaryota</taxon>
        <taxon>Metazoa</taxon>
        <taxon>Ecdysozoa</taxon>
        <taxon>Arthropoda</taxon>
        <taxon>Hexapoda</taxon>
        <taxon>Insecta</taxon>
        <taxon>Pterygota</taxon>
        <taxon>Neoptera</taxon>
        <taxon>Polyneoptera</taxon>
        <taxon>Phasmatodea</taxon>
        <taxon>Timematodea</taxon>
        <taxon>Timematoidea</taxon>
        <taxon>Timematidae</taxon>
        <taxon>Timema</taxon>
    </lineage>
</organism>
<name>A0A7R9DX37_9NEOP</name>
<gene>
    <name evidence="2" type="ORF">TMSB3V08_LOCUS241</name>
</gene>
<proteinExistence type="predicted"/>
<evidence type="ECO:0008006" key="3">
    <source>
        <dbReference type="Google" id="ProtNLM"/>
    </source>
</evidence>
<sequence>MVDTQARCRVQFVLIFGHQFQLLFTECNYPKGFMVWIGLHGVLFLFLFSDFYKASYGGRKASSHNGACMPVLDEKKVDDNGNGVIARNGVVYYASVISHRKLNMLVAGLRRLQTHHH</sequence>
<keyword evidence="1" id="KW-0472">Membrane</keyword>
<evidence type="ECO:0000313" key="2">
    <source>
        <dbReference type="EMBL" id="CAD7423250.1"/>
    </source>
</evidence>
<dbReference type="AlphaFoldDB" id="A0A7R9DX37"/>
<evidence type="ECO:0000256" key="1">
    <source>
        <dbReference type="SAM" id="Phobius"/>
    </source>
</evidence>
<reference evidence="2" key="1">
    <citation type="submission" date="2020-11" db="EMBL/GenBank/DDBJ databases">
        <authorList>
            <person name="Tran Van P."/>
        </authorList>
    </citation>
    <scope>NUCLEOTIDE SEQUENCE</scope>
</reference>
<keyword evidence="1" id="KW-0812">Transmembrane</keyword>
<keyword evidence="1" id="KW-1133">Transmembrane helix</keyword>
<accession>A0A7R9DX37</accession>